<dbReference type="Pfam" id="PF13414">
    <property type="entry name" value="TPR_11"/>
    <property type="match status" value="1"/>
</dbReference>
<evidence type="ECO:0000256" key="1">
    <source>
        <dbReference type="PROSITE-ProRule" id="PRU00339"/>
    </source>
</evidence>
<proteinExistence type="predicted"/>
<dbReference type="GO" id="GO:0070286">
    <property type="term" value="P:axonemal dynein complex assembly"/>
    <property type="evidence" value="ECO:0007669"/>
    <property type="project" value="TreeGrafter"/>
</dbReference>
<feature type="region of interest" description="Disordered" evidence="2">
    <location>
        <begin position="335"/>
        <end position="376"/>
    </location>
</feature>
<dbReference type="SMART" id="SM00028">
    <property type="entry name" value="TPR"/>
    <property type="match status" value="3"/>
</dbReference>
<name>A0A5K4ES76_SCHMA</name>
<dbReference type="SUPFAM" id="SSF48452">
    <property type="entry name" value="TPR-like"/>
    <property type="match status" value="1"/>
</dbReference>
<dbReference type="GO" id="GO:0005813">
    <property type="term" value="C:centrosome"/>
    <property type="evidence" value="ECO:0007669"/>
    <property type="project" value="TreeGrafter"/>
</dbReference>
<organism evidence="3">
    <name type="scientific">Schistosoma mansoni</name>
    <name type="common">Blood fluke</name>
    <dbReference type="NCBI Taxonomy" id="6183"/>
    <lineage>
        <taxon>Eukaryota</taxon>
        <taxon>Metazoa</taxon>
        <taxon>Spiralia</taxon>
        <taxon>Lophotrochozoa</taxon>
        <taxon>Platyhelminthes</taxon>
        <taxon>Trematoda</taxon>
        <taxon>Digenea</taxon>
        <taxon>Strigeidida</taxon>
        <taxon>Schistosomatoidea</taxon>
        <taxon>Schistosomatidae</taxon>
        <taxon>Schistosoma</taxon>
    </lineage>
</organism>
<protein>
    <submittedName>
        <fullName evidence="3">Heat shock protein 70 (Hsp70)-interacting protein, putative</fullName>
    </submittedName>
</protein>
<dbReference type="WBParaSite" id="Smp_155020.2">
    <property type="protein sequence ID" value="Smp_155020.2"/>
    <property type="gene ID" value="Smp_155020"/>
</dbReference>
<reference evidence="3" key="1">
    <citation type="submission" date="2019-11" db="UniProtKB">
        <authorList>
            <consortium name="WormBaseParasite"/>
        </authorList>
    </citation>
    <scope>IDENTIFICATION</scope>
    <source>
        <strain evidence="3">Puerto Rican</strain>
    </source>
</reference>
<dbReference type="InterPro" id="IPR019734">
    <property type="entry name" value="TPR_rpt"/>
</dbReference>
<evidence type="ECO:0000256" key="2">
    <source>
        <dbReference type="SAM" id="MobiDB-lite"/>
    </source>
</evidence>
<dbReference type="GO" id="GO:0007288">
    <property type="term" value="P:sperm axoneme assembly"/>
    <property type="evidence" value="ECO:0007669"/>
    <property type="project" value="TreeGrafter"/>
</dbReference>
<dbReference type="InterPro" id="IPR016024">
    <property type="entry name" value="ARM-type_fold"/>
</dbReference>
<feature type="repeat" description="TPR" evidence="1">
    <location>
        <begin position="100"/>
        <end position="133"/>
    </location>
</feature>
<dbReference type="GO" id="GO:0005737">
    <property type="term" value="C:cytoplasm"/>
    <property type="evidence" value="ECO:0007669"/>
    <property type="project" value="TreeGrafter"/>
</dbReference>
<evidence type="ECO:0000313" key="3">
    <source>
        <dbReference type="WBParaSite" id="Smp_155020.2"/>
    </source>
</evidence>
<accession>A0A5K4ES76</accession>
<sequence>MKTKESLKKLQDAEKVFDLVQRLSSEDNAVASIACKEADDFLKQKCSDGFDRSVINKLDQPSKNLDDVTRKGGDVTAFMTAVAQDAQERAERRARQRERADKLKDRANTFFKAGNFKKAVELYSQAIDVAKDYDILYTNRAQAYLRLGQPDLSLKDCDTALLLFPEVQELNSNMKSTMVNNNRDIVSNPRLAKVYLHRGKALMSLNRPSEALSAYSLSRYYSASKTEKCTSTKLNSEKWPNYLIEYVLQAEAALIAQEADAKAEANFAQSAIGFKFNVNSENSNNIPSSQQLLSLLAQLARRNQNSRYYSAGLRYMNRLFMNAPKTKPTTITELNNTVHDSKIGPSESLNCNSETKKSNKKSKGAQHNSSMSDDSNIINCDNHLSTETLSDLQTIFRIKSGFSLLDKEVDAIYQIFNPDNICKKEMLIQQSNVVSSSTQNNNITESGREEDNGANETNYYSILDESERMLALLNLADHLTTNCAENQRLLIERQPNLIKITLACINLSPEFVQRITLHSSITPSSLSSENVNLTMEKQRSLHILGELRLAACNLLVNLTSLPSGRQSLLDMYGPGPILRSLASCLSTSMSNSYQVNSPTLTSTNISSLADAARGLVGRLSASSGLFNTTNSNNVDIAKSNLISSTIASVCATKAARILEYLTESSRFLVSILARSSSDGLQGLLSVIESALTSSSPTTNTNQPSSTTCQCLATLLDSLGNACQDRTFQKTILQSRKALLFGLSNCLSYHVPLLSDASHARLIASICRLLHNIYVGQSDQSIGTNNNSFNLPDTSNNDCSTSCLTSSKLVNSLLNSIGAILDQIGHGPELRAVVVALAGRLLPLCHDTNQLTSWFGENTTESISDLTPRTRLLLAILDSCSLDSCSKRNPVNPSTVTDEQQQQSNGNVSPSKNETNNITSHLITGCIRCLAFGTNHSINLRYAIGDDRRRVRRLARFIRARLSEYTLQSPSLCKLSVSSNQLPPRDEPLAGNVCLILQHCASDTPLAEHLQGTSVIYDLLSLIQESQRLDTKRNAAILIGKLAQSSQVHRDELSRLDGYSVLTPFNSWTAALERC</sequence>
<dbReference type="AlphaFoldDB" id="A0A5K4ES76"/>
<dbReference type="InterPro" id="IPR011990">
    <property type="entry name" value="TPR-like_helical_dom_sf"/>
</dbReference>
<dbReference type="STRING" id="6183.A0A5K4ES76"/>
<dbReference type="PROSITE" id="PS50005">
    <property type="entry name" value="TPR"/>
    <property type="match status" value="1"/>
</dbReference>
<feature type="region of interest" description="Disordered" evidence="2">
    <location>
        <begin position="889"/>
        <end position="913"/>
    </location>
</feature>
<dbReference type="SUPFAM" id="SSF48371">
    <property type="entry name" value="ARM repeat"/>
    <property type="match status" value="1"/>
</dbReference>
<dbReference type="PANTHER" id="PTHR46540:SF1">
    <property type="entry name" value="TETRATRICOPEPTIDE REPEAT PROTEIN 12"/>
    <property type="match status" value="1"/>
</dbReference>
<keyword evidence="1" id="KW-0802">TPR repeat</keyword>
<dbReference type="ExpressionAtlas" id="A0A5K4ES76">
    <property type="expression patterns" value="baseline"/>
</dbReference>
<dbReference type="InParanoid" id="A0A5K4ES76"/>
<dbReference type="PANTHER" id="PTHR46540">
    <property type="entry name" value="TETRATRICOPEPTIDE REPEAT PROTEIN 12"/>
    <property type="match status" value="1"/>
</dbReference>
<dbReference type="InterPro" id="IPR043195">
    <property type="entry name" value="TTC12"/>
</dbReference>
<dbReference type="Gene3D" id="1.25.40.10">
    <property type="entry name" value="Tetratricopeptide repeat domain"/>
    <property type="match status" value="1"/>
</dbReference>